<dbReference type="CDD" id="cd00082">
    <property type="entry name" value="HisKA"/>
    <property type="match status" value="1"/>
</dbReference>
<keyword evidence="5" id="KW-0808">Transferase</keyword>
<dbReference type="Gene3D" id="3.30.565.10">
    <property type="entry name" value="Histidine kinase-like ATPase, C-terminal domain"/>
    <property type="match status" value="1"/>
</dbReference>
<dbReference type="InterPro" id="IPR005467">
    <property type="entry name" value="His_kinase_dom"/>
</dbReference>
<feature type="domain" description="Response regulatory" evidence="19">
    <location>
        <begin position="912"/>
        <end position="1028"/>
    </location>
</feature>
<evidence type="ECO:0000256" key="3">
    <source>
        <dbReference type="ARBA" id="ARBA00012438"/>
    </source>
</evidence>
<evidence type="ECO:0000256" key="8">
    <source>
        <dbReference type="ARBA" id="ARBA00022840"/>
    </source>
</evidence>
<keyword evidence="24" id="KW-1185">Reference proteome</keyword>
<dbReference type="CDD" id="cd06225">
    <property type="entry name" value="HAMP"/>
    <property type="match status" value="1"/>
</dbReference>
<dbReference type="SUPFAM" id="SSF55874">
    <property type="entry name" value="ATPase domain of HSP90 chaperone/DNA topoisomerase II/histidine kinase"/>
    <property type="match status" value="1"/>
</dbReference>
<comment type="caution">
    <text evidence="23">The sequence shown here is derived from an EMBL/GenBank/DDBJ whole genome shotgun (WGS) entry which is preliminary data.</text>
</comment>
<dbReference type="Proteomes" id="UP000580043">
    <property type="component" value="Unassembled WGS sequence"/>
</dbReference>
<dbReference type="CDD" id="cd12914">
    <property type="entry name" value="PDC1_DGC_like"/>
    <property type="match status" value="1"/>
</dbReference>
<dbReference type="Pfam" id="PF08447">
    <property type="entry name" value="PAS_3"/>
    <property type="match status" value="1"/>
</dbReference>
<dbReference type="InterPro" id="IPR003660">
    <property type="entry name" value="HAMP_dom"/>
</dbReference>
<dbReference type="InterPro" id="IPR013656">
    <property type="entry name" value="PAS_4"/>
</dbReference>
<dbReference type="GO" id="GO:0016020">
    <property type="term" value="C:membrane"/>
    <property type="evidence" value="ECO:0007669"/>
    <property type="project" value="UniProtKB-SubCell"/>
</dbReference>
<evidence type="ECO:0000256" key="5">
    <source>
        <dbReference type="ARBA" id="ARBA00022679"/>
    </source>
</evidence>
<evidence type="ECO:0000256" key="17">
    <source>
        <dbReference type="SAM" id="Phobius"/>
    </source>
</evidence>
<protein>
    <recommendedName>
        <fullName evidence="12">Sensory/regulatory protein RpfC</fullName>
        <ecNumber evidence="3">2.7.13.3</ecNumber>
    </recommendedName>
    <alternativeName>
        <fullName evidence="13">Virulence sensor protein BvgS</fullName>
    </alternativeName>
</protein>
<evidence type="ECO:0000256" key="1">
    <source>
        <dbReference type="ARBA" id="ARBA00000085"/>
    </source>
</evidence>
<dbReference type="NCBIfam" id="TIGR00229">
    <property type="entry name" value="sensory_box"/>
    <property type="match status" value="2"/>
</dbReference>
<dbReference type="InterPro" id="IPR001789">
    <property type="entry name" value="Sig_transdc_resp-reg_receiver"/>
</dbReference>
<dbReference type="FunFam" id="1.10.287.130:FF:000002">
    <property type="entry name" value="Two-component osmosensing histidine kinase"/>
    <property type="match status" value="1"/>
</dbReference>
<dbReference type="PRINTS" id="PR00344">
    <property type="entry name" value="BCTRLSENSOR"/>
</dbReference>
<sequence length="1047" mass="115050">MAHRVSLTRYRLGLRGRLILLLLMVFVLLGGMIVRNHVDSYDTRLEQAAEGLLHQTRVIAARQQYLAARADSILADIMQAPALQPGVPVDECTAWLAERLRRETEFIQLGKVLPDGQVACTAQPFNGKVNFADREWFRSAIAARQMIVGGVVLGRIVKRPVITLARAMRDAAGHPGAVVFVSLDQAWLQEQLVKADLSPDTRLWVIDAQGSVVARHPDPEGWTGRSAAGLPVVRRVLALPGDGDLTEDDLDGVRKIHGYTPLVQTVAGELRLLLSMPADTVTAPSRRELANDLIIVGLLLTATLALVLWGGNRWVLRPLKALSTAADRLGAGDYSARSALRHGDDELGRLTRNFDKAAANIQEHLHARQAAEAALSESAERLQLLIDHAPAALAMFDRDMRYLAVSQRWREDYSLGGLTLNGHSHYDVFPNMPQRWKAAHQRGLAGEVLGADEDRIEHPDGSVRWLRWTIRPWRTADGRIGGIVIFSEDITARKLAAQALGESERRFAGTFEQAAVGIALVSPDGRWLRVNRKLCAIVGYTPEELLSRTALEITHPDDRGTDLALRQRMLAREIDTYTIEKRYCSKAGDIVWIKLTAALAWKSDDEPDYFIAVVQDITEKKRMSAELDEYRAGLERLIEQRTAQLAEAQARAEAANLAKSAFLANMSHEIRTPLNAIIGLTHLLGASQPTPQQAERLERINSSGRHLLAIINDILDLSKIEAGKVILEDEDFPLNQVLDHVASLIGEAARSKGLSVSIDHDHVPQWLRGDVTRIRQGLLNFAGNAVKFTEQGGIKLRADLLEEQDTRLCIRFSVEDTGIGIAPDQQAHLFKEFEQADTSTTRKYGGTGLGLTITRRLAQLMGGEAGVDSTPGQGSCFWFSAWLRRGKEVPLEVEQPVGAAEHELRARHAGARLLLAEDNLINVEVALELLQGAGLQVDVAANGRIAVDMAASGAYDLILMDMQMPEMDGLEASRHIRALPAWAGKPILAMTANAFDDDRAACQAAGMNDFISKPVEPGALYGTLIKWLPPRDPETPGDEHRSNGPLP</sequence>
<feature type="domain" description="Histidine kinase" evidence="18">
    <location>
        <begin position="665"/>
        <end position="885"/>
    </location>
</feature>
<evidence type="ECO:0000256" key="9">
    <source>
        <dbReference type="ARBA" id="ARBA00023012"/>
    </source>
</evidence>
<comment type="catalytic activity">
    <reaction evidence="1">
        <text>ATP + protein L-histidine = ADP + protein N-phospho-L-histidine.</text>
        <dbReference type="EC" id="2.7.13.3"/>
    </reaction>
</comment>
<dbReference type="InterPro" id="IPR036097">
    <property type="entry name" value="HisK_dim/P_sf"/>
</dbReference>
<keyword evidence="15" id="KW-0175">Coiled coil</keyword>
<evidence type="ECO:0000259" key="19">
    <source>
        <dbReference type="PROSITE" id="PS50110"/>
    </source>
</evidence>
<dbReference type="SMART" id="SM00091">
    <property type="entry name" value="PAS"/>
    <property type="match status" value="2"/>
</dbReference>
<dbReference type="EC" id="2.7.13.3" evidence="3"/>
<dbReference type="FunFam" id="3.30.565.10:FF:000010">
    <property type="entry name" value="Sensor histidine kinase RcsC"/>
    <property type="match status" value="1"/>
</dbReference>
<feature type="coiled-coil region" evidence="15">
    <location>
        <begin position="620"/>
        <end position="658"/>
    </location>
</feature>
<feature type="domain" description="HAMP" evidence="22">
    <location>
        <begin position="313"/>
        <end position="366"/>
    </location>
</feature>
<feature type="domain" description="PAS" evidence="20">
    <location>
        <begin position="503"/>
        <end position="573"/>
    </location>
</feature>
<dbReference type="Gene3D" id="1.10.287.130">
    <property type="match status" value="1"/>
</dbReference>
<dbReference type="PROSITE" id="PS50885">
    <property type="entry name" value="HAMP"/>
    <property type="match status" value="1"/>
</dbReference>
<evidence type="ECO:0000313" key="24">
    <source>
        <dbReference type="Proteomes" id="UP000580043"/>
    </source>
</evidence>
<dbReference type="InterPro" id="IPR000014">
    <property type="entry name" value="PAS"/>
</dbReference>
<evidence type="ECO:0000256" key="7">
    <source>
        <dbReference type="ARBA" id="ARBA00022777"/>
    </source>
</evidence>
<dbReference type="AlphaFoldDB" id="A0A848G7P2"/>
<dbReference type="SMART" id="SM00448">
    <property type="entry name" value="REC"/>
    <property type="match status" value="1"/>
</dbReference>
<dbReference type="CDD" id="cd17546">
    <property type="entry name" value="REC_hyHK_CKI1_RcsC-like"/>
    <property type="match status" value="1"/>
</dbReference>
<dbReference type="Pfam" id="PF00512">
    <property type="entry name" value="HisKA"/>
    <property type="match status" value="1"/>
</dbReference>
<feature type="transmembrane region" description="Helical" evidence="17">
    <location>
        <begin position="12"/>
        <end position="34"/>
    </location>
</feature>
<feature type="domain" description="PAC" evidence="21">
    <location>
        <begin position="577"/>
        <end position="629"/>
    </location>
</feature>
<evidence type="ECO:0000259" key="21">
    <source>
        <dbReference type="PROSITE" id="PS50113"/>
    </source>
</evidence>
<accession>A0A848G7P2</accession>
<dbReference type="PANTHER" id="PTHR45339">
    <property type="entry name" value="HYBRID SIGNAL TRANSDUCTION HISTIDINE KINASE J"/>
    <property type="match status" value="1"/>
</dbReference>
<dbReference type="InterPro" id="IPR035965">
    <property type="entry name" value="PAS-like_dom_sf"/>
</dbReference>
<keyword evidence="6" id="KW-0547">Nucleotide-binding</keyword>
<evidence type="ECO:0000256" key="14">
    <source>
        <dbReference type="PROSITE-ProRule" id="PRU00169"/>
    </source>
</evidence>
<keyword evidence="17" id="KW-1133">Transmembrane helix</keyword>
<dbReference type="SMART" id="SM00387">
    <property type="entry name" value="HATPase_c"/>
    <property type="match status" value="1"/>
</dbReference>
<dbReference type="EMBL" id="JABBGA010000014">
    <property type="protein sequence ID" value="NML27300.1"/>
    <property type="molecule type" value="Genomic_DNA"/>
</dbReference>
<evidence type="ECO:0000256" key="12">
    <source>
        <dbReference type="ARBA" id="ARBA00068150"/>
    </source>
</evidence>
<comment type="function">
    <text evidence="10">Member of the two-component regulatory system BvgS/BvgA. Phosphorylates BvgA via a four-step phosphorelay in response to environmental signals.</text>
</comment>
<dbReference type="Pfam" id="PF00672">
    <property type="entry name" value="HAMP"/>
    <property type="match status" value="1"/>
</dbReference>
<dbReference type="CDD" id="cd16922">
    <property type="entry name" value="HATPase_EvgS-ArcB-TorS-like"/>
    <property type="match status" value="1"/>
</dbReference>
<dbReference type="InterPro" id="IPR003594">
    <property type="entry name" value="HATPase_dom"/>
</dbReference>
<dbReference type="PROSITE" id="PS50109">
    <property type="entry name" value="HIS_KIN"/>
    <property type="match status" value="1"/>
</dbReference>
<dbReference type="PROSITE" id="PS50113">
    <property type="entry name" value="PAC"/>
    <property type="match status" value="2"/>
</dbReference>
<dbReference type="PROSITE" id="PS50112">
    <property type="entry name" value="PAS"/>
    <property type="match status" value="1"/>
</dbReference>
<keyword evidence="7" id="KW-0418">Kinase</keyword>
<feature type="compositionally biased region" description="Basic and acidic residues" evidence="16">
    <location>
        <begin position="1029"/>
        <end position="1047"/>
    </location>
</feature>
<keyword evidence="9" id="KW-0902">Two-component regulatory system</keyword>
<dbReference type="CDD" id="cd00130">
    <property type="entry name" value="PAS"/>
    <property type="match status" value="2"/>
</dbReference>
<feature type="modified residue" description="4-aspartylphosphate" evidence="14">
    <location>
        <position position="961"/>
    </location>
</feature>
<dbReference type="CDD" id="cd12915">
    <property type="entry name" value="PDC2_DGC_like"/>
    <property type="match status" value="1"/>
</dbReference>
<evidence type="ECO:0000256" key="6">
    <source>
        <dbReference type="ARBA" id="ARBA00022741"/>
    </source>
</evidence>
<evidence type="ECO:0000256" key="11">
    <source>
        <dbReference type="ARBA" id="ARBA00064003"/>
    </source>
</evidence>
<comment type="subunit">
    <text evidence="11">At low DSF concentrations, interacts with RpfF.</text>
</comment>
<feature type="domain" description="PAC" evidence="21">
    <location>
        <begin position="450"/>
        <end position="502"/>
    </location>
</feature>
<dbReference type="PROSITE" id="PS50110">
    <property type="entry name" value="RESPONSE_REGULATORY"/>
    <property type="match status" value="1"/>
</dbReference>
<proteinExistence type="predicted"/>
<reference evidence="23 24" key="1">
    <citation type="submission" date="2020-04" db="EMBL/GenBank/DDBJ databases">
        <title>Zoogloea sp. G-4-1-14 isolated from soil.</title>
        <authorList>
            <person name="Dahal R.H."/>
        </authorList>
    </citation>
    <scope>NUCLEOTIDE SEQUENCE [LARGE SCALE GENOMIC DNA]</scope>
    <source>
        <strain evidence="23 24">G-4-1-14</strain>
    </source>
</reference>
<organism evidence="23 24">
    <name type="scientific">Zoogloea dura</name>
    <dbReference type="NCBI Taxonomy" id="2728840"/>
    <lineage>
        <taxon>Bacteria</taxon>
        <taxon>Pseudomonadati</taxon>
        <taxon>Pseudomonadota</taxon>
        <taxon>Betaproteobacteria</taxon>
        <taxon>Rhodocyclales</taxon>
        <taxon>Zoogloeaceae</taxon>
        <taxon>Zoogloea</taxon>
    </lineage>
</organism>
<dbReference type="Pfam" id="PF00072">
    <property type="entry name" value="Response_reg"/>
    <property type="match status" value="1"/>
</dbReference>
<dbReference type="SMART" id="SM00388">
    <property type="entry name" value="HisKA"/>
    <property type="match status" value="1"/>
</dbReference>
<dbReference type="Gene3D" id="6.10.340.10">
    <property type="match status" value="1"/>
</dbReference>
<dbReference type="InterPro" id="IPR036890">
    <property type="entry name" value="HATPase_C_sf"/>
</dbReference>
<dbReference type="InterPro" id="IPR000700">
    <property type="entry name" value="PAS-assoc_C"/>
</dbReference>
<evidence type="ECO:0000256" key="2">
    <source>
        <dbReference type="ARBA" id="ARBA00004370"/>
    </source>
</evidence>
<feature type="region of interest" description="Disordered" evidence="16">
    <location>
        <begin position="1028"/>
        <end position="1047"/>
    </location>
</feature>
<evidence type="ECO:0000259" key="18">
    <source>
        <dbReference type="PROSITE" id="PS50109"/>
    </source>
</evidence>
<evidence type="ECO:0000256" key="13">
    <source>
        <dbReference type="ARBA" id="ARBA00070152"/>
    </source>
</evidence>
<dbReference type="Pfam" id="PF08448">
    <property type="entry name" value="PAS_4"/>
    <property type="match status" value="1"/>
</dbReference>
<dbReference type="RefSeq" id="WP_169146838.1">
    <property type="nucleotide sequence ID" value="NZ_JABBGA010000014.1"/>
</dbReference>
<dbReference type="InterPro" id="IPR011006">
    <property type="entry name" value="CheY-like_superfamily"/>
</dbReference>
<evidence type="ECO:0000256" key="16">
    <source>
        <dbReference type="SAM" id="MobiDB-lite"/>
    </source>
</evidence>
<dbReference type="InterPro" id="IPR013655">
    <property type="entry name" value="PAS_fold_3"/>
</dbReference>
<keyword evidence="17" id="KW-0812">Transmembrane</keyword>
<dbReference type="InterPro" id="IPR003661">
    <property type="entry name" value="HisK_dim/P_dom"/>
</dbReference>
<dbReference type="SUPFAM" id="SSF47384">
    <property type="entry name" value="Homodimeric domain of signal transducing histidine kinase"/>
    <property type="match status" value="1"/>
</dbReference>
<dbReference type="InterPro" id="IPR004358">
    <property type="entry name" value="Sig_transdc_His_kin-like_C"/>
</dbReference>
<dbReference type="SMART" id="SM00086">
    <property type="entry name" value="PAC"/>
    <property type="match status" value="2"/>
</dbReference>
<dbReference type="SUPFAM" id="SSF52172">
    <property type="entry name" value="CheY-like"/>
    <property type="match status" value="1"/>
</dbReference>
<dbReference type="PANTHER" id="PTHR45339:SF1">
    <property type="entry name" value="HYBRID SIGNAL TRANSDUCTION HISTIDINE KINASE J"/>
    <property type="match status" value="1"/>
</dbReference>
<dbReference type="SUPFAM" id="SSF55785">
    <property type="entry name" value="PYP-like sensor domain (PAS domain)"/>
    <property type="match status" value="2"/>
</dbReference>
<dbReference type="Gene3D" id="3.30.450.20">
    <property type="entry name" value="PAS domain"/>
    <property type="match status" value="4"/>
</dbReference>
<evidence type="ECO:0000313" key="23">
    <source>
        <dbReference type="EMBL" id="NML27300.1"/>
    </source>
</evidence>
<dbReference type="Pfam" id="PF02518">
    <property type="entry name" value="HATPase_c"/>
    <property type="match status" value="1"/>
</dbReference>
<name>A0A848G7P2_9RHOO</name>
<evidence type="ECO:0000259" key="22">
    <source>
        <dbReference type="PROSITE" id="PS50885"/>
    </source>
</evidence>
<evidence type="ECO:0000259" key="20">
    <source>
        <dbReference type="PROSITE" id="PS50112"/>
    </source>
</evidence>
<evidence type="ECO:0000256" key="10">
    <source>
        <dbReference type="ARBA" id="ARBA00058004"/>
    </source>
</evidence>
<gene>
    <name evidence="23" type="ORF">HHL15_16220</name>
</gene>
<keyword evidence="8" id="KW-0067">ATP-binding</keyword>
<comment type="subcellular location">
    <subcellularLocation>
        <location evidence="2">Membrane</location>
    </subcellularLocation>
</comment>
<keyword evidence="4 14" id="KW-0597">Phosphoprotein</keyword>
<dbReference type="SUPFAM" id="SSF158472">
    <property type="entry name" value="HAMP domain-like"/>
    <property type="match status" value="1"/>
</dbReference>
<dbReference type="GO" id="GO:0000155">
    <property type="term" value="F:phosphorelay sensor kinase activity"/>
    <property type="evidence" value="ECO:0007669"/>
    <property type="project" value="InterPro"/>
</dbReference>
<evidence type="ECO:0000256" key="15">
    <source>
        <dbReference type="SAM" id="Coils"/>
    </source>
</evidence>
<dbReference type="SMART" id="SM00304">
    <property type="entry name" value="HAMP"/>
    <property type="match status" value="1"/>
</dbReference>
<evidence type="ECO:0000256" key="4">
    <source>
        <dbReference type="ARBA" id="ARBA00022553"/>
    </source>
</evidence>
<keyword evidence="17" id="KW-0472">Membrane</keyword>
<dbReference type="GO" id="GO:0005524">
    <property type="term" value="F:ATP binding"/>
    <property type="evidence" value="ECO:0007669"/>
    <property type="project" value="UniProtKB-KW"/>
</dbReference>
<dbReference type="InterPro" id="IPR001610">
    <property type="entry name" value="PAC"/>
</dbReference>
<dbReference type="Gene3D" id="3.40.50.2300">
    <property type="match status" value="1"/>
</dbReference>